<accession>A0A1V8TFX5</accession>
<feature type="compositionally biased region" description="Polar residues" evidence="1">
    <location>
        <begin position="14"/>
        <end position="26"/>
    </location>
</feature>
<evidence type="ECO:0000256" key="1">
    <source>
        <dbReference type="SAM" id="MobiDB-lite"/>
    </source>
</evidence>
<gene>
    <name evidence="2" type="ORF">B0A48_04647</name>
</gene>
<organism evidence="2 3">
    <name type="scientific">Cryoendolithus antarcticus</name>
    <dbReference type="NCBI Taxonomy" id="1507870"/>
    <lineage>
        <taxon>Eukaryota</taxon>
        <taxon>Fungi</taxon>
        <taxon>Dikarya</taxon>
        <taxon>Ascomycota</taxon>
        <taxon>Pezizomycotina</taxon>
        <taxon>Dothideomycetes</taxon>
        <taxon>Dothideomycetidae</taxon>
        <taxon>Cladosporiales</taxon>
        <taxon>Cladosporiaceae</taxon>
        <taxon>Cryoendolithus</taxon>
    </lineage>
</organism>
<comment type="caution">
    <text evidence="2">The sequence shown here is derived from an EMBL/GenBank/DDBJ whole genome shotgun (WGS) entry which is preliminary data.</text>
</comment>
<dbReference type="Proteomes" id="UP000192596">
    <property type="component" value="Unassembled WGS sequence"/>
</dbReference>
<evidence type="ECO:0000313" key="2">
    <source>
        <dbReference type="EMBL" id="OQO10289.1"/>
    </source>
</evidence>
<protein>
    <submittedName>
        <fullName evidence="2">Uncharacterized protein</fullName>
    </submittedName>
</protein>
<reference evidence="3" key="1">
    <citation type="submission" date="2017-03" db="EMBL/GenBank/DDBJ databases">
        <title>Genomes of endolithic fungi from Antarctica.</title>
        <authorList>
            <person name="Coleine C."/>
            <person name="Masonjones S."/>
            <person name="Stajich J.E."/>
        </authorList>
    </citation>
    <scope>NUCLEOTIDE SEQUENCE [LARGE SCALE GENOMIC DNA]</scope>
    <source>
        <strain evidence="3">CCFEE 5527</strain>
    </source>
</reference>
<evidence type="ECO:0000313" key="3">
    <source>
        <dbReference type="Proteomes" id="UP000192596"/>
    </source>
</evidence>
<dbReference type="AlphaFoldDB" id="A0A1V8TFX5"/>
<dbReference type="EMBL" id="NAJO01000009">
    <property type="protein sequence ID" value="OQO10289.1"/>
    <property type="molecule type" value="Genomic_DNA"/>
</dbReference>
<name>A0A1V8TFX5_9PEZI</name>
<sequence length="227" mass="24484">MAGTPPQFPPPTPKATSSFPTTTSPIVSPRDIQGDGESARVVIIMAALRAERTLASRDSIATVLADEPSSETLTDQMTQARVKAESSAWKAAAPTPHDEEAAWVDVAIAKNALAIAEAQASLAAVLKDPDPLNRHDRAELTLQNHWEAAYRAREDALENSLERTQTLLEALAESRPSSSGSDEKKWEEVERPKVLVNGRKWQENGGKEAKGVVGKAGETLKGLFGRR</sequence>
<dbReference type="InParanoid" id="A0A1V8TFX5"/>
<feature type="compositionally biased region" description="Basic and acidic residues" evidence="1">
    <location>
        <begin position="181"/>
        <end position="192"/>
    </location>
</feature>
<feature type="region of interest" description="Disordered" evidence="1">
    <location>
        <begin position="171"/>
        <end position="192"/>
    </location>
</feature>
<feature type="compositionally biased region" description="Pro residues" evidence="1">
    <location>
        <begin position="1"/>
        <end position="13"/>
    </location>
</feature>
<feature type="region of interest" description="Disordered" evidence="1">
    <location>
        <begin position="1"/>
        <end position="33"/>
    </location>
</feature>
<proteinExistence type="predicted"/>
<keyword evidence="3" id="KW-1185">Reference proteome</keyword>